<name>A0A5B8WFY1_9CAUD</name>
<keyword evidence="2" id="KW-1185">Reference proteome</keyword>
<protein>
    <submittedName>
        <fullName evidence="1">Methyltransferase</fullName>
    </submittedName>
</protein>
<dbReference type="GeneID" id="77936486"/>
<dbReference type="EMBL" id="MN183282">
    <property type="protein sequence ID" value="QED11614.1"/>
    <property type="molecule type" value="Genomic_DNA"/>
</dbReference>
<dbReference type="GO" id="GO:0032259">
    <property type="term" value="P:methylation"/>
    <property type="evidence" value="ECO:0007669"/>
    <property type="project" value="UniProtKB-KW"/>
</dbReference>
<gene>
    <name evidence="1" type="primary">125</name>
    <name evidence="1" type="ORF">SEA_QUI_125</name>
</gene>
<dbReference type="KEGG" id="vg:77936486"/>
<reference evidence="1 2" key="1">
    <citation type="submission" date="2019-07" db="EMBL/GenBank/DDBJ databases">
        <authorList>
            <person name="Abdullah A."/>
            <person name="Lima G.C."/>
            <person name="Cuneo C.K."/>
            <person name="Ennest D.C."/>
            <person name="Fritz K.J."/>
            <person name="Johnson B.T."/>
            <person name="Larson S.M."/>
            <person name="Lemunyete M.N."/>
            <person name="Murray M.B."/>
            <person name="Osmond D.E."/>
            <person name="Patras K.A."/>
            <person name="Ransibrahmanakul S."/>
            <person name="Simpson K.A."/>
            <person name="Thull B.S."/>
            <person name="Wetzel S."/>
            <person name="Bonilla J.A."/>
            <person name="Klyczek K."/>
            <person name="Garlena R.A."/>
            <person name="Russell D.A."/>
            <person name="Pope W.H."/>
            <person name="Jacobs-Sera D."/>
            <person name="Hatfull G.F."/>
        </authorList>
    </citation>
    <scope>NUCLEOTIDE SEQUENCE [LARGE SCALE GENOMIC DNA]</scope>
</reference>
<sequence length="137" mass="15387">MTFYTPKPISVEARRFEGGSNAMDILSWLAHYRVKTAHFFSEQENYISSEGVEGQGYIPAQLDLGIPHIKIAEVGDYIVRMIEPYGEKGFYGCPFRVLTEEQFMATYDLACPTCSGQVRNTTNLICLTCGHDYSKGP</sequence>
<evidence type="ECO:0000313" key="2">
    <source>
        <dbReference type="Proteomes" id="UP000321915"/>
    </source>
</evidence>
<dbReference type="GO" id="GO:0008168">
    <property type="term" value="F:methyltransferase activity"/>
    <property type="evidence" value="ECO:0007669"/>
    <property type="project" value="UniProtKB-KW"/>
</dbReference>
<evidence type="ECO:0000313" key="1">
    <source>
        <dbReference type="EMBL" id="QED11614.1"/>
    </source>
</evidence>
<dbReference type="Proteomes" id="UP000321915">
    <property type="component" value="Segment"/>
</dbReference>
<keyword evidence="1" id="KW-0489">Methyltransferase</keyword>
<accession>A0A5B8WFY1</accession>
<keyword evidence="1" id="KW-0808">Transferase</keyword>
<proteinExistence type="predicted"/>
<dbReference type="RefSeq" id="YP_010660491.1">
    <property type="nucleotide sequence ID" value="NC_070877.1"/>
</dbReference>
<organism evidence="1 2">
    <name type="scientific">Arthrobacter phage Qui</name>
    <dbReference type="NCBI Taxonomy" id="2603260"/>
    <lineage>
        <taxon>Viruses</taxon>
        <taxon>Duplodnaviria</taxon>
        <taxon>Heunggongvirae</taxon>
        <taxon>Uroviricota</taxon>
        <taxon>Caudoviricetes</taxon>
        <taxon>Quivirus</taxon>
        <taxon>Quivirus qui</taxon>
    </lineage>
</organism>